<dbReference type="Pfam" id="PF20257">
    <property type="entry name" value="SAM_HAT_C"/>
    <property type="match status" value="1"/>
</dbReference>
<evidence type="ECO:0000313" key="6">
    <source>
        <dbReference type="EMBL" id="SHK58526.1"/>
    </source>
</evidence>
<feature type="domain" description="S-adenosyl-l-methionine hydroxide adenosyltransferase N-terminal" evidence="3">
    <location>
        <begin position="4"/>
        <end position="143"/>
    </location>
</feature>
<sequence>MAIITLTSDFGLKDYFVSSVKGAILKELADVTIVDISHNVNPYDLSEAAYIIRNSYEEFPKGTIHIIGVNALSTPFQKPICALINGYYFICADNGILSLICQEYNPEEIYEITAYPEGMDSLFPMKNCFVPIACHLARGGVPALLGIKRNEVKQLNELKPIYRDEKFIIGNVIYIDHFGNVVTNISKDYFEEIAQDRKYKILLRQKDFSITDINIIYDHYNEVVQDFSKEVQAFGRTLCLFNSANFLEVTLYKSNPTISGAANQLMGLKKGDTITIEFDI</sequence>
<keyword evidence="1" id="KW-0949">S-adenosyl-L-methionine</keyword>
<evidence type="ECO:0008006" key="9">
    <source>
        <dbReference type="Google" id="ProtNLM"/>
    </source>
</evidence>
<evidence type="ECO:0000259" key="4">
    <source>
        <dbReference type="Pfam" id="PF20257"/>
    </source>
</evidence>
<dbReference type="PIRSF" id="PIRSF006779">
    <property type="entry name" value="UCP006779"/>
    <property type="match status" value="1"/>
</dbReference>
<gene>
    <name evidence="5" type="primary">fjo14</name>
    <name evidence="5" type="ORF">GCM10010984_21420</name>
    <name evidence="6" type="ORF">SAMN05443634_10225</name>
</gene>
<dbReference type="Gene3D" id="2.40.30.90">
    <property type="entry name" value="Bacterial fluorinating enzyme like"/>
    <property type="match status" value="1"/>
</dbReference>
<dbReference type="PANTHER" id="PTHR35092:SF1">
    <property type="entry name" value="CHLORINASE MJ1651"/>
    <property type="match status" value="1"/>
</dbReference>
<dbReference type="SUPFAM" id="SSF102522">
    <property type="entry name" value="Bacterial fluorinating enzyme, N-terminal domain"/>
    <property type="match status" value="1"/>
</dbReference>
<evidence type="ECO:0000313" key="8">
    <source>
        <dbReference type="Proteomes" id="UP000650994"/>
    </source>
</evidence>
<dbReference type="InterPro" id="IPR046469">
    <property type="entry name" value="SAM_HAT_N"/>
</dbReference>
<keyword evidence="8" id="KW-1185">Reference proteome</keyword>
<proteinExistence type="inferred from homology"/>
<dbReference type="Proteomes" id="UP000184120">
    <property type="component" value="Unassembled WGS sequence"/>
</dbReference>
<dbReference type="InterPro" id="IPR023227">
    <property type="entry name" value="SAM_OH_AdoTrfase_C_sf"/>
</dbReference>
<dbReference type="AlphaFoldDB" id="A0A1M6TNQ1"/>
<dbReference type="EMBL" id="FRBH01000002">
    <property type="protein sequence ID" value="SHK58526.1"/>
    <property type="molecule type" value="Genomic_DNA"/>
</dbReference>
<evidence type="ECO:0000313" key="7">
    <source>
        <dbReference type="Proteomes" id="UP000184120"/>
    </source>
</evidence>
<reference evidence="5" key="1">
    <citation type="journal article" date="2014" name="Int. J. Syst. Evol. Microbiol.">
        <title>Complete genome of a new Firmicutes species belonging to the dominant human colonic microbiota ('Ruminococcus bicirculans') reveals two chromosomes and a selective capacity to utilize plant glucans.</title>
        <authorList>
            <consortium name="NISC Comparative Sequencing Program"/>
            <person name="Wegmann U."/>
            <person name="Louis P."/>
            <person name="Goesmann A."/>
            <person name="Henrissat B."/>
            <person name="Duncan S.H."/>
            <person name="Flint H.J."/>
        </authorList>
    </citation>
    <scope>NUCLEOTIDE SEQUENCE</scope>
    <source>
        <strain evidence="5">CGMCC 1.12707</strain>
    </source>
</reference>
<dbReference type="EMBL" id="BMFL01000014">
    <property type="protein sequence ID" value="GGF03763.1"/>
    <property type="molecule type" value="Genomic_DNA"/>
</dbReference>
<dbReference type="InterPro" id="IPR002747">
    <property type="entry name" value="SAM_OH_AdoTrfase"/>
</dbReference>
<dbReference type="RefSeq" id="WP_072929299.1">
    <property type="nucleotide sequence ID" value="NZ_BMFL01000014.1"/>
</dbReference>
<reference evidence="7" key="3">
    <citation type="submission" date="2016-11" db="EMBL/GenBank/DDBJ databases">
        <authorList>
            <person name="Varghese N."/>
            <person name="Submissions S."/>
        </authorList>
    </citation>
    <scope>NUCLEOTIDE SEQUENCE [LARGE SCALE GENOMIC DNA]</scope>
    <source>
        <strain evidence="7">DSM 27989</strain>
    </source>
</reference>
<dbReference type="SUPFAM" id="SSF101852">
    <property type="entry name" value="Bacterial fluorinating enzyme, C-terminal domain"/>
    <property type="match status" value="1"/>
</dbReference>
<name>A0A1M6TNQ1_9FLAO</name>
<dbReference type="InterPro" id="IPR023228">
    <property type="entry name" value="SAM_OH_AdoTrfase_N_sf"/>
</dbReference>
<evidence type="ECO:0000259" key="3">
    <source>
        <dbReference type="Pfam" id="PF01887"/>
    </source>
</evidence>
<feature type="domain" description="S-adenosyl-l-methionine hydroxide adenosyltransferase C-terminal" evidence="4">
    <location>
        <begin position="170"/>
        <end position="275"/>
    </location>
</feature>
<reference evidence="5" key="5">
    <citation type="submission" date="2024-05" db="EMBL/GenBank/DDBJ databases">
        <authorList>
            <person name="Sun Q."/>
            <person name="Zhou Y."/>
        </authorList>
    </citation>
    <scope>NUCLEOTIDE SEQUENCE</scope>
    <source>
        <strain evidence="5">CGMCC 1.12707</strain>
    </source>
</reference>
<dbReference type="Proteomes" id="UP000650994">
    <property type="component" value="Unassembled WGS sequence"/>
</dbReference>
<dbReference type="PANTHER" id="PTHR35092">
    <property type="entry name" value="CHLORINASE MJ1651"/>
    <property type="match status" value="1"/>
</dbReference>
<dbReference type="OrthoDB" id="9792195at2"/>
<evidence type="ECO:0000256" key="2">
    <source>
        <dbReference type="ARBA" id="ARBA00024035"/>
    </source>
</evidence>
<dbReference type="STRING" id="1434701.SAMN05443634_10225"/>
<evidence type="ECO:0000313" key="5">
    <source>
        <dbReference type="EMBL" id="GGF03763.1"/>
    </source>
</evidence>
<dbReference type="Pfam" id="PF01887">
    <property type="entry name" value="SAM_HAT_N"/>
    <property type="match status" value="1"/>
</dbReference>
<protein>
    <recommendedName>
        <fullName evidence="9">S-adenosyl-l-methionine hydroxide adenosyltransferase</fullName>
    </recommendedName>
</protein>
<accession>A0A1M6TNQ1</accession>
<evidence type="ECO:0000256" key="1">
    <source>
        <dbReference type="ARBA" id="ARBA00022691"/>
    </source>
</evidence>
<reference evidence="8" key="4">
    <citation type="journal article" date="2019" name="Int. J. Syst. Evol. Microbiol.">
        <title>The Global Catalogue of Microorganisms (GCM) 10K type strain sequencing project: providing services to taxonomists for standard genome sequencing and annotation.</title>
        <authorList>
            <consortium name="The Broad Institute Genomics Platform"/>
            <consortium name="The Broad Institute Genome Sequencing Center for Infectious Disease"/>
            <person name="Wu L."/>
            <person name="Ma J."/>
        </authorList>
    </citation>
    <scope>NUCLEOTIDE SEQUENCE [LARGE SCALE GENOMIC DNA]</scope>
    <source>
        <strain evidence="8">CGMCC 1.12707</strain>
    </source>
</reference>
<dbReference type="Gene3D" id="3.40.50.10790">
    <property type="entry name" value="S-adenosyl-l-methionine hydroxide adenosyltransferase, N-terminal"/>
    <property type="match status" value="1"/>
</dbReference>
<dbReference type="InterPro" id="IPR046470">
    <property type="entry name" value="SAM_HAT_C"/>
</dbReference>
<organism evidence="6 7">
    <name type="scientific">Chishuiella changwenlii</name>
    <dbReference type="NCBI Taxonomy" id="1434701"/>
    <lineage>
        <taxon>Bacteria</taxon>
        <taxon>Pseudomonadati</taxon>
        <taxon>Bacteroidota</taxon>
        <taxon>Flavobacteriia</taxon>
        <taxon>Flavobacteriales</taxon>
        <taxon>Weeksellaceae</taxon>
        <taxon>Chishuiella</taxon>
    </lineage>
</organism>
<reference evidence="6" key="2">
    <citation type="submission" date="2016-11" db="EMBL/GenBank/DDBJ databases">
        <authorList>
            <person name="Jaros S."/>
            <person name="Januszkiewicz K."/>
            <person name="Wedrychowicz H."/>
        </authorList>
    </citation>
    <scope>NUCLEOTIDE SEQUENCE [LARGE SCALE GENOMIC DNA]</scope>
    <source>
        <strain evidence="6">DSM 27989</strain>
    </source>
</reference>
<comment type="similarity">
    <text evidence="2">Belongs to the SAM hydrolase / SAM-dependent halogenase family.</text>
</comment>